<dbReference type="RefSeq" id="WP_210040263.1">
    <property type="nucleotide sequence ID" value="NZ_JBHLVU010000007.1"/>
</dbReference>
<organism evidence="1 2">
    <name type="scientific">Paenibacillus sepulcri</name>
    <dbReference type="NCBI Taxonomy" id="359917"/>
    <lineage>
        <taxon>Bacteria</taxon>
        <taxon>Bacillati</taxon>
        <taxon>Bacillota</taxon>
        <taxon>Bacilli</taxon>
        <taxon>Bacillales</taxon>
        <taxon>Paenibacillaceae</taxon>
        <taxon>Paenibacillus</taxon>
    </lineage>
</organism>
<evidence type="ECO:0000313" key="2">
    <source>
        <dbReference type="Proteomes" id="UP001519887"/>
    </source>
</evidence>
<dbReference type="SUPFAM" id="SSF74650">
    <property type="entry name" value="Galactose mutarotase-like"/>
    <property type="match status" value="1"/>
</dbReference>
<dbReference type="InterPro" id="IPR008183">
    <property type="entry name" value="Aldose_1/G6P_1-epimerase"/>
</dbReference>
<protein>
    <submittedName>
        <fullName evidence="1">Aldose 1-epimerase</fullName>
    </submittedName>
</protein>
<keyword evidence="2" id="KW-1185">Reference proteome</keyword>
<dbReference type="Proteomes" id="UP001519887">
    <property type="component" value="Unassembled WGS sequence"/>
</dbReference>
<dbReference type="InterPro" id="IPR011013">
    <property type="entry name" value="Gal_mutarotase_sf_dom"/>
</dbReference>
<dbReference type="InterPro" id="IPR014718">
    <property type="entry name" value="GH-type_carb-bd"/>
</dbReference>
<comment type="caution">
    <text evidence="1">The sequence shown here is derived from an EMBL/GenBank/DDBJ whole genome shotgun (WGS) entry which is preliminary data.</text>
</comment>
<reference evidence="1 2" key="1">
    <citation type="submission" date="2021-07" db="EMBL/GenBank/DDBJ databases">
        <title>Paenibacillus radiodurans sp. nov., isolated from the southeastern edge of Tengger Desert.</title>
        <authorList>
            <person name="Zhang G."/>
        </authorList>
    </citation>
    <scope>NUCLEOTIDE SEQUENCE [LARGE SCALE GENOMIC DNA]</scope>
    <source>
        <strain evidence="1 2">CCM 7311</strain>
    </source>
</reference>
<proteinExistence type="predicted"/>
<dbReference type="Pfam" id="PF01263">
    <property type="entry name" value="Aldose_epim"/>
    <property type="match status" value="1"/>
</dbReference>
<name>A0ABS7C8D7_9BACL</name>
<accession>A0ABS7C8D7</accession>
<evidence type="ECO:0000313" key="1">
    <source>
        <dbReference type="EMBL" id="MBW7457173.1"/>
    </source>
</evidence>
<dbReference type="Gene3D" id="2.70.98.10">
    <property type="match status" value="1"/>
</dbReference>
<dbReference type="EMBL" id="JAHZIK010000773">
    <property type="protein sequence ID" value="MBW7457173.1"/>
    <property type="molecule type" value="Genomic_DNA"/>
</dbReference>
<sequence length="327" mass="36434">MKTYSAKPLEKMGLQIYELSDSQSRSTVEIIPEAGNNLYRFECDGRQVMLSPDSLSALKSEPMASFKYGTPILFPPNRIKNGTYRFRGRSYRLPINEPPDHHLHGELCSRAWEVVGSGASQEEGAYLISRFRYADHPDLLAYFPHELVFTVKYRLYEGRLYFHGTIVNEGKEAAPFAFGLHPYFNIPFDAGERLTLNVPAKEEWPVTNQAFVTGLPSVTPFAAALNEGAALAEIPPLDCSLIALSEGERTCRIGIGEQGYSIAFRIGEGFPYVVLFRPDWGAAYSIEPYTCLTDPFNLPYGEELTGARGIEPGEVIKLSASIWVDSV</sequence>
<gene>
    <name evidence="1" type="ORF">K0U00_24340</name>
</gene>
<dbReference type="CDD" id="cd01081">
    <property type="entry name" value="Aldose_epim"/>
    <property type="match status" value="1"/>
</dbReference>